<dbReference type="PANTHER" id="PTHR14014">
    <property type="entry name" value="TELOMERE REPEATS-BINDING BOUQUET FORMATION PROTEIN 1"/>
    <property type="match status" value="1"/>
</dbReference>
<feature type="compositionally biased region" description="Polar residues" evidence="1">
    <location>
        <begin position="686"/>
        <end position="709"/>
    </location>
</feature>
<name>A0AAN8LVY7_9TELE</name>
<dbReference type="InterPro" id="IPR016024">
    <property type="entry name" value="ARM-type_fold"/>
</dbReference>
<dbReference type="SUPFAM" id="SSF48371">
    <property type="entry name" value="ARM repeat"/>
    <property type="match status" value="1"/>
</dbReference>
<dbReference type="PANTHER" id="PTHR14014:SF0">
    <property type="entry name" value="TELOMERE REPEATS-BINDING BOUQUET FORMATION PROTEIN 1"/>
    <property type="match status" value="1"/>
</dbReference>
<protein>
    <recommendedName>
        <fullName evidence="4">Myb-like domain-containing protein</fullName>
    </recommendedName>
</protein>
<dbReference type="AlphaFoldDB" id="A0AAN8LVY7"/>
<evidence type="ECO:0000256" key="1">
    <source>
        <dbReference type="SAM" id="MobiDB-lite"/>
    </source>
</evidence>
<dbReference type="Proteomes" id="UP001356427">
    <property type="component" value="Unassembled WGS sequence"/>
</dbReference>
<proteinExistence type="predicted"/>
<dbReference type="Gene3D" id="1.10.10.60">
    <property type="entry name" value="Homeodomain-like"/>
    <property type="match status" value="1"/>
</dbReference>
<feature type="region of interest" description="Disordered" evidence="1">
    <location>
        <begin position="760"/>
        <end position="804"/>
    </location>
</feature>
<accession>A0AAN8LVY7</accession>
<reference evidence="2 3" key="1">
    <citation type="submission" date="2021-04" db="EMBL/GenBank/DDBJ databases">
        <authorList>
            <person name="De Guttry C."/>
            <person name="Zahm M."/>
            <person name="Klopp C."/>
            <person name="Cabau C."/>
            <person name="Louis A."/>
            <person name="Berthelot C."/>
            <person name="Parey E."/>
            <person name="Roest Crollius H."/>
            <person name="Montfort J."/>
            <person name="Robinson-Rechavi M."/>
            <person name="Bucao C."/>
            <person name="Bouchez O."/>
            <person name="Gislard M."/>
            <person name="Lluch J."/>
            <person name="Milhes M."/>
            <person name="Lampietro C."/>
            <person name="Lopez Roques C."/>
            <person name="Donnadieu C."/>
            <person name="Braasch I."/>
            <person name="Desvignes T."/>
            <person name="Postlethwait J."/>
            <person name="Bobe J."/>
            <person name="Wedekind C."/>
            <person name="Guiguen Y."/>
        </authorList>
    </citation>
    <scope>NUCLEOTIDE SEQUENCE [LARGE SCALE GENOMIC DNA]</scope>
    <source>
        <strain evidence="2">Cs_M1</strain>
        <tissue evidence="2">Blood</tissue>
    </source>
</reference>
<dbReference type="InterPro" id="IPR011989">
    <property type="entry name" value="ARM-like"/>
</dbReference>
<keyword evidence="3" id="KW-1185">Reference proteome</keyword>
<evidence type="ECO:0008006" key="4">
    <source>
        <dbReference type="Google" id="ProtNLM"/>
    </source>
</evidence>
<dbReference type="Gene3D" id="1.25.10.10">
    <property type="entry name" value="Leucine-rich Repeat Variant"/>
    <property type="match status" value="1"/>
</dbReference>
<dbReference type="EMBL" id="JAGTTL010000009">
    <property type="protein sequence ID" value="KAK6318203.1"/>
    <property type="molecule type" value="Genomic_DNA"/>
</dbReference>
<comment type="caution">
    <text evidence="2">The sequence shown here is derived from an EMBL/GenBank/DDBJ whole genome shotgun (WGS) entry which is preliminary data.</text>
</comment>
<feature type="compositionally biased region" description="Pro residues" evidence="1">
    <location>
        <begin position="520"/>
        <end position="530"/>
    </location>
</feature>
<evidence type="ECO:0000313" key="3">
    <source>
        <dbReference type="Proteomes" id="UP001356427"/>
    </source>
</evidence>
<feature type="non-terminal residue" evidence="2">
    <location>
        <position position="1"/>
    </location>
</feature>
<feature type="compositionally biased region" description="Basic and acidic residues" evidence="1">
    <location>
        <begin position="542"/>
        <end position="582"/>
    </location>
</feature>
<dbReference type="SUPFAM" id="SSF46689">
    <property type="entry name" value="Homeodomain-like"/>
    <property type="match status" value="1"/>
</dbReference>
<feature type="compositionally biased region" description="Polar residues" evidence="1">
    <location>
        <begin position="1000"/>
        <end position="1017"/>
    </location>
</feature>
<dbReference type="GO" id="GO:0007129">
    <property type="term" value="P:homologous chromosome pairing at meiosis"/>
    <property type="evidence" value="ECO:0007669"/>
    <property type="project" value="TreeGrafter"/>
</dbReference>
<feature type="compositionally biased region" description="Basic and acidic residues" evidence="1">
    <location>
        <begin position="1018"/>
        <end position="1037"/>
    </location>
</feature>
<feature type="region of interest" description="Disordered" evidence="1">
    <location>
        <begin position="485"/>
        <end position="719"/>
    </location>
</feature>
<organism evidence="2 3">
    <name type="scientific">Coregonus suidteri</name>
    <dbReference type="NCBI Taxonomy" id="861788"/>
    <lineage>
        <taxon>Eukaryota</taxon>
        <taxon>Metazoa</taxon>
        <taxon>Chordata</taxon>
        <taxon>Craniata</taxon>
        <taxon>Vertebrata</taxon>
        <taxon>Euteleostomi</taxon>
        <taxon>Actinopterygii</taxon>
        <taxon>Neopterygii</taxon>
        <taxon>Teleostei</taxon>
        <taxon>Protacanthopterygii</taxon>
        <taxon>Salmoniformes</taxon>
        <taxon>Salmonidae</taxon>
        <taxon>Coregoninae</taxon>
        <taxon>Coregonus</taxon>
    </lineage>
</organism>
<gene>
    <name evidence="2" type="ORF">J4Q44_G00114940</name>
</gene>
<feature type="compositionally biased region" description="Basic and acidic residues" evidence="1">
    <location>
        <begin position="980"/>
        <end position="992"/>
    </location>
</feature>
<feature type="region of interest" description="Disordered" evidence="1">
    <location>
        <begin position="960"/>
        <end position="1037"/>
    </location>
</feature>
<dbReference type="GO" id="GO:0070197">
    <property type="term" value="P:meiotic attachment of telomere to nuclear envelope"/>
    <property type="evidence" value="ECO:0007669"/>
    <property type="project" value="InterPro"/>
</dbReference>
<feature type="compositionally biased region" description="Basic and acidic residues" evidence="1">
    <location>
        <begin position="635"/>
        <end position="652"/>
    </location>
</feature>
<evidence type="ECO:0000313" key="2">
    <source>
        <dbReference type="EMBL" id="KAK6318203.1"/>
    </source>
</evidence>
<feature type="compositionally biased region" description="Basic and acidic residues" evidence="1">
    <location>
        <begin position="597"/>
        <end position="610"/>
    </location>
</feature>
<dbReference type="InterPro" id="IPR009057">
    <property type="entry name" value="Homeodomain-like_sf"/>
</dbReference>
<dbReference type="InterPro" id="IPR042359">
    <property type="entry name" value="TERB1"/>
</dbReference>
<feature type="compositionally biased region" description="Basic and acidic residues" evidence="1">
    <location>
        <begin position="710"/>
        <end position="719"/>
    </location>
</feature>
<sequence length="1091" mass="122103">LASFGLLQIAPLLWPIKNDGVVAVNLSHSPSTDCPQSSIQHRQQHRNILKSVYCPANDNLLNPLKMEMNVSSISKHNATKTDLSLLLECLKYQMNCPASQKQALLTIYSICQQREENVDFFREMGGVVFVRNLSKSSAHSEVRETAQFTLGTLAEANVYCKQALCRRETFSDLSDCLMQQESPLSQKRVAVYLLSVLVANNRSGQTFAQTSGCLDILLDLFRTSFPLSGEATVRPANVTQLFQLWTSVSSALCGCVNNPQNEESQRICVSAFPLVKGWLQQLSHPCTEMVQPICSFIAMTVANNHCAQESFSTVGGLGTLTLTLIRLASDAAHSPLACQQSVIMTKTLSACIIDNPVLASGLAGYGLVPQLHSLLSSPSLEPQDRLIVILTLGHCTEASEEHQSQLLQCGGLSLIITLLTESTSEELRKAATFILQTCRQATVSLRGAVQGESQGQTGELEPPVDMEGYWRSARDMLHRINQLERQQAQGAEEEWEGVEPNLPDQQNPAEWGRKELLSPLPLPPSVPLPPHHTSLPYQERNGGGDKRCEEREERWRGVESWGQERREERGGGENRGEERGMSCERTPVQPVLVGRGGDGERVERHHRDQEENQPTNRGQDLTKRVRRQIFQTSEEPQKPSHSSREREREKRTHTQRHTTLHVYTLGNTQPEKERDRGLAAKRSTYPLYTNALTEKGKNTASHTHGNTQTENRRDKHPGMREQAHTQSVSAVCHAGPGRASVPGQPSGGEDERCSVCLGTGTPVPSSSSSRPLEGHSQTHRHSQVFKCPAPGKPGMSRQKKPLDDEGCVSRFSEVTSRSFPVFHRNCPHSCDLHLVLQQATHSYTQHLRDIRRRRELHTTGQRETQRETQRVWDHCRDKIPEMLNTPTHRCDLNWDLCPVRTEASLTPVCKGTLLRSFSTHRGQRNTDHNLVSLTPLKKCGPCEGITRTPVHKGLMRSFSSVTNRGQERGDVSLTPLKKPLPSEDRRTHHGEDGAIDDQQKTLSMGNPSLTHTEQSSSKTKEKRMMTDERRERRNFSREEEGYLCRGIERFGPSWNAILWAYPFQPGRTNVDLAKKYKRLQAKAQGMDSDSP</sequence>